<accession>A0A517L002</accession>
<dbReference type="GO" id="GO:0009927">
    <property type="term" value="F:histidine phosphotransfer kinase activity"/>
    <property type="evidence" value="ECO:0007669"/>
    <property type="project" value="TreeGrafter"/>
</dbReference>
<dbReference type="SMART" id="SM00448">
    <property type="entry name" value="REC"/>
    <property type="match status" value="1"/>
</dbReference>
<dbReference type="InterPro" id="IPR001789">
    <property type="entry name" value="Sig_transdc_resp-reg_receiver"/>
</dbReference>
<evidence type="ECO:0000256" key="3">
    <source>
        <dbReference type="ARBA" id="ARBA00022553"/>
    </source>
</evidence>
<dbReference type="SUPFAM" id="SSF47384">
    <property type="entry name" value="Homodimeric domain of signal transducing histidine kinase"/>
    <property type="match status" value="1"/>
</dbReference>
<evidence type="ECO:0000313" key="11">
    <source>
        <dbReference type="EMBL" id="QDS68955.1"/>
    </source>
</evidence>
<evidence type="ECO:0000256" key="1">
    <source>
        <dbReference type="ARBA" id="ARBA00000085"/>
    </source>
</evidence>
<evidence type="ECO:0000256" key="4">
    <source>
        <dbReference type="ARBA" id="ARBA00022679"/>
    </source>
</evidence>
<evidence type="ECO:0000259" key="9">
    <source>
        <dbReference type="PROSITE" id="PS50109"/>
    </source>
</evidence>
<keyword evidence="4" id="KW-0808">Transferase</keyword>
<keyword evidence="12" id="KW-1185">Reference proteome</keyword>
<dbReference type="InterPro" id="IPR003661">
    <property type="entry name" value="HisK_dim/P_dom"/>
</dbReference>
<dbReference type="CDD" id="cd17546">
    <property type="entry name" value="REC_hyHK_CKI1_RcsC-like"/>
    <property type="match status" value="1"/>
</dbReference>
<evidence type="ECO:0000256" key="8">
    <source>
        <dbReference type="SAM" id="Phobius"/>
    </source>
</evidence>
<dbReference type="InterPro" id="IPR036890">
    <property type="entry name" value="HATPase_C_sf"/>
</dbReference>
<dbReference type="SUPFAM" id="SSF52172">
    <property type="entry name" value="CheY-like"/>
    <property type="match status" value="1"/>
</dbReference>
<protein>
    <recommendedName>
        <fullName evidence="2">histidine kinase</fullName>
        <ecNumber evidence="2">2.7.13.3</ecNumber>
    </recommendedName>
</protein>
<evidence type="ECO:0000256" key="7">
    <source>
        <dbReference type="SAM" id="MobiDB-lite"/>
    </source>
</evidence>
<evidence type="ECO:0000313" key="12">
    <source>
        <dbReference type="Proteomes" id="UP000316270"/>
    </source>
</evidence>
<keyword evidence="8" id="KW-0812">Transmembrane</keyword>
<dbReference type="PROSITE" id="PS50109">
    <property type="entry name" value="HIS_KIN"/>
    <property type="match status" value="1"/>
</dbReference>
<sequence>MVAMLAFEFDLVVKVDAGWTLLSSVLAVGFTFVALATDLLWDRYQERRKGPHRRSRRTSHARSRPILHTAKHDGPSSSAPLLREDNTDDEDDTDGSPAAEVELVAEAYNSDPQTMAYAQSSCRSPSISSAGRSGPSKTLNGLIPPRFSLHEEEATENAVDPTESRTRTSSEFSFYGQTTSSSTSLGLGSAMGLLYRRGSQPAKNAFIAAANLLYDGCTPRNLGKGFIWSLAVTSMHYAGILGLEIPYGYVTFNPGLVALSAIISWVVCTVAILLMGSMETHLPQQILFAVIAAAGVAAMHFIGMCATRFYSNSPSTETRGYPPALANAVIAIAFITCIAANVLLAHSATMSRNKLADLVVTKKELWKTIALKENAEAAARARSDFIASASHEIRTPLHHLQGYSDLLAQTELTEEGRSLLTSIQRATKTLSLITNNVLDWSKFERDSESAYRPAAVDIRAICESIIVLLPNLDEEVRVQLFVVVAPDVPKTLFMDETYIHRILMNLLSNALKFTRTGYILLSLQLSDDDLVAIVQDTGCGLDPAFIPDMWAPFKQGEVRGSARGTGLGLTIIRQLLARMKGTIDVESKYMHAEDVGPELAGTTFTVHIPLQSTMIRPPTPPSQDRPRIAILSRNKTRATTCLTECWQSFGYTAEVVCDVATLVRVGSWKYVWAELDYLNENMIQFKQLLRNQSFLILVPYDTHDSLETLPTIMSAPNFVMVPKPLIWHTFDRRITASKHRRQSTAPSQALRFAPDVEVINGTEGAGDVNKSKKDGDEEVSKAQRTVLIVEDNAINQKLAKKMLLALGHAVLSANDGQDGVEAMLEHDGLVDVILMDQSMPRKDGVNATKEIRELEQAGKLSRRTPIIAVTAVVNTESKRLFEEAGADDFLAKPLSLEKLRDTLTLYST</sequence>
<dbReference type="AlphaFoldDB" id="A0A517L002"/>
<dbReference type="Proteomes" id="UP000316270">
    <property type="component" value="Chromosome 2"/>
</dbReference>
<dbReference type="Gene3D" id="1.10.287.130">
    <property type="match status" value="1"/>
</dbReference>
<dbReference type="InterPro" id="IPR011006">
    <property type="entry name" value="CheY-like_superfamily"/>
</dbReference>
<reference evidence="11 12" key="1">
    <citation type="submission" date="2019-07" db="EMBL/GenBank/DDBJ databases">
        <title>Finished genome of Venturia effusa.</title>
        <authorList>
            <person name="Young C.A."/>
            <person name="Cox M.P."/>
            <person name="Ganley A.R.D."/>
            <person name="David W.J."/>
        </authorList>
    </citation>
    <scope>NUCLEOTIDE SEQUENCE [LARGE SCALE GENOMIC DNA]</scope>
    <source>
        <strain evidence="12">albino</strain>
    </source>
</reference>
<dbReference type="InterPro" id="IPR005467">
    <property type="entry name" value="His_kinase_dom"/>
</dbReference>
<dbReference type="InterPro" id="IPR003594">
    <property type="entry name" value="HATPase_dom"/>
</dbReference>
<evidence type="ECO:0000259" key="10">
    <source>
        <dbReference type="PROSITE" id="PS50110"/>
    </source>
</evidence>
<proteinExistence type="predicted"/>
<feature type="region of interest" description="Disordered" evidence="7">
    <location>
        <begin position="47"/>
        <end position="96"/>
    </location>
</feature>
<dbReference type="InterPro" id="IPR004358">
    <property type="entry name" value="Sig_transdc_His_kin-like_C"/>
</dbReference>
<dbReference type="GO" id="GO:0005886">
    <property type="term" value="C:plasma membrane"/>
    <property type="evidence" value="ECO:0007669"/>
    <property type="project" value="TreeGrafter"/>
</dbReference>
<feature type="transmembrane region" description="Helical" evidence="8">
    <location>
        <begin position="286"/>
        <end position="304"/>
    </location>
</feature>
<dbReference type="STRING" id="50376.A0A517L002"/>
<comment type="catalytic activity">
    <reaction evidence="1">
        <text>ATP + protein L-histidine = ADP + protein N-phospho-L-histidine.</text>
        <dbReference type="EC" id="2.7.13.3"/>
    </reaction>
</comment>
<dbReference type="PRINTS" id="PR00344">
    <property type="entry name" value="BCTRLSENSOR"/>
</dbReference>
<dbReference type="Pfam" id="PF00072">
    <property type="entry name" value="Response_reg"/>
    <property type="match status" value="1"/>
</dbReference>
<dbReference type="SUPFAM" id="SSF55874">
    <property type="entry name" value="ATPase domain of HSP90 chaperone/DNA topoisomerase II/histidine kinase"/>
    <property type="match status" value="1"/>
</dbReference>
<gene>
    <name evidence="11" type="ORF">FKW77_008734</name>
</gene>
<dbReference type="OrthoDB" id="60033at2759"/>
<feature type="transmembrane region" description="Helical" evidence="8">
    <location>
        <begin position="20"/>
        <end position="41"/>
    </location>
</feature>
<keyword evidence="8" id="KW-0472">Membrane</keyword>
<dbReference type="EMBL" id="CP042186">
    <property type="protein sequence ID" value="QDS68955.1"/>
    <property type="molecule type" value="Genomic_DNA"/>
</dbReference>
<dbReference type="Gene3D" id="3.40.50.2300">
    <property type="match status" value="1"/>
</dbReference>
<feature type="compositionally biased region" description="Polar residues" evidence="7">
    <location>
        <begin position="116"/>
        <end position="139"/>
    </location>
</feature>
<feature type="modified residue" description="4-aspartylphosphate" evidence="6">
    <location>
        <position position="836"/>
    </location>
</feature>
<dbReference type="Pfam" id="PF03707">
    <property type="entry name" value="MHYT"/>
    <property type="match status" value="3"/>
</dbReference>
<dbReference type="CDD" id="cd00082">
    <property type="entry name" value="HisKA"/>
    <property type="match status" value="1"/>
</dbReference>
<evidence type="ECO:0000256" key="2">
    <source>
        <dbReference type="ARBA" id="ARBA00012438"/>
    </source>
</evidence>
<dbReference type="InterPro" id="IPR005330">
    <property type="entry name" value="MHYT_dom"/>
</dbReference>
<feature type="domain" description="Histidine kinase" evidence="9">
    <location>
        <begin position="388"/>
        <end position="612"/>
    </location>
</feature>
<dbReference type="InterPro" id="IPR036097">
    <property type="entry name" value="HisK_dim/P_sf"/>
</dbReference>
<dbReference type="SMART" id="SM00387">
    <property type="entry name" value="HATPase_c"/>
    <property type="match status" value="1"/>
</dbReference>
<dbReference type="Gene3D" id="3.30.565.10">
    <property type="entry name" value="Histidine kinase-like ATPase, C-terminal domain"/>
    <property type="match status" value="1"/>
</dbReference>
<dbReference type="Pfam" id="PF00512">
    <property type="entry name" value="HisKA"/>
    <property type="match status" value="1"/>
</dbReference>
<feature type="domain" description="Response regulatory" evidence="10">
    <location>
        <begin position="785"/>
        <end position="907"/>
    </location>
</feature>
<name>A0A517L002_9PEZI</name>
<dbReference type="GO" id="GO:0000155">
    <property type="term" value="F:phosphorelay sensor kinase activity"/>
    <property type="evidence" value="ECO:0007669"/>
    <property type="project" value="InterPro"/>
</dbReference>
<dbReference type="Pfam" id="PF02518">
    <property type="entry name" value="HATPase_c"/>
    <property type="match status" value="1"/>
</dbReference>
<keyword evidence="3 6" id="KW-0597">Phosphoprotein</keyword>
<dbReference type="SMART" id="SM00388">
    <property type="entry name" value="HisKA"/>
    <property type="match status" value="1"/>
</dbReference>
<organism evidence="11 12">
    <name type="scientific">Venturia effusa</name>
    <dbReference type="NCBI Taxonomy" id="50376"/>
    <lineage>
        <taxon>Eukaryota</taxon>
        <taxon>Fungi</taxon>
        <taxon>Dikarya</taxon>
        <taxon>Ascomycota</taxon>
        <taxon>Pezizomycotina</taxon>
        <taxon>Dothideomycetes</taxon>
        <taxon>Pleosporomycetidae</taxon>
        <taxon>Venturiales</taxon>
        <taxon>Venturiaceae</taxon>
        <taxon>Venturia</taxon>
    </lineage>
</organism>
<dbReference type="PROSITE" id="PS50110">
    <property type="entry name" value="RESPONSE_REGULATORY"/>
    <property type="match status" value="1"/>
</dbReference>
<feature type="transmembrane region" description="Helical" evidence="8">
    <location>
        <begin position="324"/>
        <end position="344"/>
    </location>
</feature>
<feature type="region of interest" description="Disordered" evidence="7">
    <location>
        <begin position="116"/>
        <end position="175"/>
    </location>
</feature>
<dbReference type="PANTHER" id="PTHR43047:SF66">
    <property type="entry name" value="HISKA"/>
    <property type="match status" value="1"/>
</dbReference>
<evidence type="ECO:0000256" key="5">
    <source>
        <dbReference type="ARBA" id="ARBA00022777"/>
    </source>
</evidence>
<keyword evidence="5" id="KW-0418">Kinase</keyword>
<keyword evidence="8" id="KW-1133">Transmembrane helix</keyword>
<evidence type="ECO:0000256" key="6">
    <source>
        <dbReference type="PROSITE-ProRule" id="PRU00169"/>
    </source>
</evidence>
<dbReference type="PANTHER" id="PTHR43047">
    <property type="entry name" value="TWO-COMPONENT HISTIDINE PROTEIN KINASE"/>
    <property type="match status" value="1"/>
</dbReference>
<feature type="transmembrane region" description="Helical" evidence="8">
    <location>
        <begin position="255"/>
        <end position="274"/>
    </location>
</feature>
<feature type="compositionally biased region" description="Basic residues" evidence="7">
    <location>
        <begin position="49"/>
        <end position="65"/>
    </location>
</feature>
<dbReference type="EC" id="2.7.13.3" evidence="2"/>